<keyword evidence="7" id="KW-0571">Peptide transport</keyword>
<dbReference type="PANTHER" id="PTHR43394:SF19">
    <property type="entry name" value="ABC TRANSPORTER B FAMILY"/>
    <property type="match status" value="1"/>
</dbReference>
<dbReference type="GO" id="GO:0016887">
    <property type="term" value="F:ATP hydrolysis activity"/>
    <property type="evidence" value="ECO:0007669"/>
    <property type="project" value="InterPro"/>
</dbReference>
<feature type="transmembrane region" description="Helical" evidence="13">
    <location>
        <begin position="51"/>
        <end position="79"/>
    </location>
</feature>
<evidence type="ECO:0000256" key="12">
    <source>
        <dbReference type="ARBA" id="ARBA00048240"/>
    </source>
</evidence>
<dbReference type="SUPFAM" id="SSF52540">
    <property type="entry name" value="P-loop containing nucleoside triphosphate hydrolases"/>
    <property type="match status" value="1"/>
</dbReference>
<dbReference type="CDD" id="cd03249">
    <property type="entry name" value="ABC_MTABC3_MDL1_MDL2"/>
    <property type="match status" value="1"/>
</dbReference>
<evidence type="ECO:0000256" key="5">
    <source>
        <dbReference type="ARBA" id="ARBA00022741"/>
    </source>
</evidence>
<dbReference type="InterPro" id="IPR039421">
    <property type="entry name" value="Type_1_exporter"/>
</dbReference>
<dbReference type="GO" id="GO:0005524">
    <property type="term" value="F:ATP binding"/>
    <property type="evidence" value="ECO:0007669"/>
    <property type="project" value="UniProtKB-KW"/>
</dbReference>
<keyword evidence="5" id="KW-0547">Nucleotide-binding</keyword>
<evidence type="ECO:0000256" key="6">
    <source>
        <dbReference type="ARBA" id="ARBA00022840"/>
    </source>
</evidence>
<evidence type="ECO:0000256" key="11">
    <source>
        <dbReference type="ARBA" id="ARBA00034522"/>
    </source>
</evidence>
<dbReference type="Proteomes" id="UP000035681">
    <property type="component" value="Unplaced"/>
</dbReference>
<keyword evidence="9 13" id="KW-1133">Transmembrane helix</keyword>
<dbReference type="PROSITE" id="PS00211">
    <property type="entry name" value="ABC_TRANSPORTER_1"/>
    <property type="match status" value="1"/>
</dbReference>
<keyword evidence="3" id="KW-0813">Transport</keyword>
<dbReference type="GO" id="GO:0012505">
    <property type="term" value="C:endomembrane system"/>
    <property type="evidence" value="ECO:0007669"/>
    <property type="project" value="UniProtKB-SubCell"/>
</dbReference>
<evidence type="ECO:0000256" key="2">
    <source>
        <dbReference type="ARBA" id="ARBA00006493"/>
    </source>
</evidence>
<dbReference type="Pfam" id="PF00005">
    <property type="entry name" value="ABC_tran"/>
    <property type="match status" value="1"/>
</dbReference>
<dbReference type="GO" id="GO:0016020">
    <property type="term" value="C:membrane"/>
    <property type="evidence" value="ECO:0007669"/>
    <property type="project" value="InterPro"/>
</dbReference>
<sequence>MIRYISIRKIVLLTVLYSIVDIFINILSLSWHGPTFDISNIFKSFTEPFNFLTSIVDVAVLGVVRIAYLIVGIILLIFYNDIQDKMDKLRHVLFCIVILLCSYSPTKVLFLAEKREIFFVGDYICIVGNFFNSIICYYIWKKYFCSNFNAPQIDYDDYDSISNDSYIEEGQDKQTLQVIYRLLQFVKREWIWHVSGFFWLFIYSLTRIFVPYYTGNVIAALVPGQGYSALIEAVKLMSALAIGSSIAAGFRGGSFEYGGARVARIIRNDLFTSLTHQEVAFYDVHKTGEIISRLAADTQTMADTVPLNLNVFLRNTVMCVGSMLFMMKLSWKLSLITFIVVPIIFVVTKIFGSYYDELSEVTQDAIASSNDTAEEVISTMRTVRSFACEEFESQRYFDKLTHTLNVTWKKAIAYLIFIWASEIFQTVIVVAVLWYGGHLVLTQRLKGDLLVSFLLYQVQLADNLRQIGEVLAALLQSVGASRKVFQYIERKPNLDMNGKYTPDEFEGRIEFKNVRFNYPSRPDLPILHDVSFTVEPGETVALVGPSGSGKSSCIALIEHFYEPLNGKILIDNIPIEEYEHHYIHRKIALVGQEPVLFHNSISENIKYGLDSCPEADIIEAAKKANAHNFIVQTKDHYETNVGERGGNMSGGQKQRIAIARALVREPSILLLDEATSALDTESEALVQEALAKNMKNRSVLLIAHRLTTVENADKIIVIDKGRVAEVGNHQELMSKEDGIYKQLVQRQMIGQPPESSVKRSKKVSRGDDSTIASYLLRDSSIPVGSRGLANSLLATSFSNSIESSTLPRSGPNPKTGLILLDSHVAMTKVDHYRVPEFRFKI</sequence>
<feature type="transmembrane region" description="Helical" evidence="13">
    <location>
        <begin position="117"/>
        <end position="140"/>
    </location>
</feature>
<dbReference type="WBParaSite" id="TCONS_00009950.p1">
    <property type="protein sequence ID" value="TCONS_00009950.p1"/>
    <property type="gene ID" value="XLOC_007660"/>
</dbReference>
<keyword evidence="4 13" id="KW-0812">Transmembrane</keyword>
<evidence type="ECO:0000313" key="16">
    <source>
        <dbReference type="Proteomes" id="UP000035681"/>
    </source>
</evidence>
<dbReference type="PROSITE" id="PS50893">
    <property type="entry name" value="ABC_TRANSPORTER_2"/>
    <property type="match status" value="1"/>
</dbReference>
<proteinExistence type="inferred from homology"/>
<evidence type="ECO:0000256" key="4">
    <source>
        <dbReference type="ARBA" id="ARBA00022692"/>
    </source>
</evidence>
<reference evidence="17" key="1">
    <citation type="submission" date="2024-02" db="UniProtKB">
        <authorList>
            <consortium name="WormBaseParasite"/>
        </authorList>
    </citation>
    <scope>IDENTIFICATION</scope>
</reference>
<evidence type="ECO:0000256" key="13">
    <source>
        <dbReference type="SAM" id="Phobius"/>
    </source>
</evidence>
<accession>A0AAF5DBL5</accession>
<dbReference type="PANTHER" id="PTHR43394">
    <property type="entry name" value="ATP-DEPENDENT PERMEASE MDL1, MITOCHONDRIAL"/>
    <property type="match status" value="1"/>
</dbReference>
<feature type="domain" description="ABC transporter" evidence="14">
    <location>
        <begin position="509"/>
        <end position="745"/>
    </location>
</feature>
<dbReference type="InterPro" id="IPR017871">
    <property type="entry name" value="ABC_transporter-like_CS"/>
</dbReference>
<dbReference type="InterPro" id="IPR013305">
    <property type="entry name" value="ABC_Tap-like"/>
</dbReference>
<evidence type="ECO:0000256" key="3">
    <source>
        <dbReference type="ARBA" id="ARBA00022448"/>
    </source>
</evidence>
<dbReference type="EC" id="7.4.2.14" evidence="11"/>
<evidence type="ECO:0000259" key="15">
    <source>
        <dbReference type="PROSITE" id="PS50929"/>
    </source>
</evidence>
<keyword evidence="6" id="KW-0067">ATP-binding</keyword>
<dbReference type="InterPro" id="IPR027417">
    <property type="entry name" value="P-loop_NTPase"/>
</dbReference>
<dbReference type="FunFam" id="1.20.1560.10:FF:000154">
    <property type="entry name" value="HAlF transporter (PGP related)"/>
    <property type="match status" value="1"/>
</dbReference>
<evidence type="ECO:0000256" key="8">
    <source>
        <dbReference type="ARBA" id="ARBA00022967"/>
    </source>
</evidence>
<keyword evidence="10 13" id="KW-0472">Membrane</keyword>
<feature type="transmembrane region" description="Helical" evidence="13">
    <location>
        <begin position="190"/>
        <end position="210"/>
    </location>
</feature>
<evidence type="ECO:0000256" key="9">
    <source>
        <dbReference type="ARBA" id="ARBA00022989"/>
    </source>
</evidence>
<dbReference type="Gene3D" id="3.40.50.300">
    <property type="entry name" value="P-loop containing nucleotide triphosphate hydrolases"/>
    <property type="match status" value="1"/>
</dbReference>
<comment type="subcellular location">
    <subcellularLocation>
        <location evidence="1">Endomembrane system</location>
        <topology evidence="1">Multi-pass membrane protein</topology>
    </subcellularLocation>
</comment>
<evidence type="ECO:0000256" key="1">
    <source>
        <dbReference type="ARBA" id="ARBA00004127"/>
    </source>
</evidence>
<name>A0AAF5DBL5_STRER</name>
<feature type="transmembrane region" description="Helical" evidence="13">
    <location>
        <begin position="333"/>
        <end position="355"/>
    </location>
</feature>
<evidence type="ECO:0000256" key="10">
    <source>
        <dbReference type="ARBA" id="ARBA00023136"/>
    </source>
</evidence>
<keyword evidence="7" id="KW-0653">Protein transport</keyword>
<dbReference type="InterPro" id="IPR003439">
    <property type="entry name" value="ABC_transporter-like_ATP-bd"/>
</dbReference>
<dbReference type="PROSITE" id="PS50929">
    <property type="entry name" value="ABC_TM1F"/>
    <property type="match status" value="1"/>
</dbReference>
<dbReference type="PIRSF" id="PIRSF002773">
    <property type="entry name" value="ABC_prm/ATPase_B"/>
    <property type="match status" value="1"/>
</dbReference>
<dbReference type="SMART" id="SM00382">
    <property type="entry name" value="AAA"/>
    <property type="match status" value="1"/>
</dbReference>
<dbReference type="SUPFAM" id="SSF90123">
    <property type="entry name" value="ABC transporter transmembrane region"/>
    <property type="match status" value="1"/>
</dbReference>
<keyword evidence="16" id="KW-1185">Reference proteome</keyword>
<feature type="transmembrane region" description="Helical" evidence="13">
    <location>
        <begin position="91"/>
        <end position="111"/>
    </location>
</feature>
<dbReference type="InterPro" id="IPR003593">
    <property type="entry name" value="AAA+_ATPase"/>
</dbReference>
<comment type="catalytic activity">
    <reaction evidence="12">
        <text>a peptide antigen(in) + ATP + H2O = a peptide antigen(out) + ADP + phosphate + H(+)</text>
        <dbReference type="Rhea" id="RHEA:65972"/>
        <dbReference type="Rhea" id="RHEA-COMP:16941"/>
        <dbReference type="ChEBI" id="CHEBI:15377"/>
        <dbReference type="ChEBI" id="CHEBI:15378"/>
        <dbReference type="ChEBI" id="CHEBI:30616"/>
        <dbReference type="ChEBI" id="CHEBI:43474"/>
        <dbReference type="ChEBI" id="CHEBI:166823"/>
        <dbReference type="ChEBI" id="CHEBI:456216"/>
        <dbReference type="EC" id="7.4.2.14"/>
    </reaction>
    <physiologicalReaction direction="left-to-right" evidence="12">
        <dbReference type="Rhea" id="RHEA:65973"/>
    </physiologicalReaction>
</comment>
<dbReference type="GO" id="GO:0015421">
    <property type="term" value="F:ABC-type oligopeptide transporter activity"/>
    <property type="evidence" value="ECO:0007669"/>
    <property type="project" value="TreeGrafter"/>
</dbReference>
<keyword evidence="8" id="KW-1278">Translocase</keyword>
<organism evidence="16 17">
    <name type="scientific">Strongyloides stercoralis</name>
    <name type="common">Threadworm</name>
    <dbReference type="NCBI Taxonomy" id="6248"/>
    <lineage>
        <taxon>Eukaryota</taxon>
        <taxon>Metazoa</taxon>
        <taxon>Ecdysozoa</taxon>
        <taxon>Nematoda</taxon>
        <taxon>Chromadorea</taxon>
        <taxon>Rhabditida</taxon>
        <taxon>Tylenchina</taxon>
        <taxon>Panagrolaimomorpha</taxon>
        <taxon>Strongyloidoidea</taxon>
        <taxon>Strongyloididae</taxon>
        <taxon>Strongyloides</taxon>
    </lineage>
</organism>
<evidence type="ECO:0000256" key="7">
    <source>
        <dbReference type="ARBA" id="ARBA00022856"/>
    </source>
</evidence>
<dbReference type="Gene3D" id="1.20.1560.10">
    <property type="entry name" value="ABC transporter type 1, transmembrane domain"/>
    <property type="match status" value="1"/>
</dbReference>
<dbReference type="Pfam" id="PF00664">
    <property type="entry name" value="ABC_membrane"/>
    <property type="match status" value="1"/>
</dbReference>
<protein>
    <recommendedName>
        <fullName evidence="11">ABC-type antigen peptide transporter</fullName>
        <ecNumber evidence="11">7.4.2.14</ecNumber>
    </recommendedName>
</protein>
<feature type="transmembrane region" description="Helical" evidence="13">
    <location>
        <begin position="411"/>
        <end position="436"/>
    </location>
</feature>
<dbReference type="FunFam" id="3.40.50.300:FF:000140">
    <property type="entry name" value="Lipid A export ATP-binding/permease protein MsbA"/>
    <property type="match status" value="1"/>
</dbReference>
<dbReference type="AlphaFoldDB" id="A0AAF5DBL5"/>
<feature type="domain" description="ABC transmembrane type-1" evidence="15">
    <location>
        <begin position="196"/>
        <end position="476"/>
    </location>
</feature>
<evidence type="ECO:0000259" key="14">
    <source>
        <dbReference type="PROSITE" id="PS50893"/>
    </source>
</evidence>
<feature type="transmembrane region" description="Helical" evidence="13">
    <location>
        <begin position="12"/>
        <end position="31"/>
    </location>
</feature>
<dbReference type="NCBIfam" id="TIGR00958">
    <property type="entry name" value="3a01208"/>
    <property type="match status" value="1"/>
</dbReference>
<evidence type="ECO:0000313" key="17">
    <source>
        <dbReference type="WBParaSite" id="TCONS_00009950.p1"/>
    </source>
</evidence>
<comment type="similarity">
    <text evidence="2">Belongs to the ABC transporter superfamily. ABCB family. MHC peptide exporter (TC 3.A.1.209) subfamily.</text>
</comment>
<dbReference type="InterPro" id="IPR036640">
    <property type="entry name" value="ABC1_TM_sf"/>
</dbReference>
<dbReference type="InterPro" id="IPR011527">
    <property type="entry name" value="ABC1_TM_dom"/>
</dbReference>
<dbReference type="CDD" id="cd18572">
    <property type="entry name" value="ABC_6TM_TAP"/>
    <property type="match status" value="1"/>
</dbReference>
<dbReference type="GO" id="GO:0015433">
    <property type="term" value="F:ABC-type peptide antigen transporter activity"/>
    <property type="evidence" value="ECO:0007669"/>
    <property type="project" value="UniProtKB-EC"/>
</dbReference>